<evidence type="ECO:0000313" key="3">
    <source>
        <dbReference type="Proteomes" id="UP000824540"/>
    </source>
</evidence>
<evidence type="ECO:0000313" key="2">
    <source>
        <dbReference type="EMBL" id="KAG9344991.1"/>
    </source>
</evidence>
<proteinExistence type="predicted"/>
<protein>
    <submittedName>
        <fullName evidence="2">Uncharacterized protein</fullName>
    </submittedName>
</protein>
<organism evidence="2 3">
    <name type="scientific">Albula glossodonta</name>
    <name type="common">roundjaw bonefish</name>
    <dbReference type="NCBI Taxonomy" id="121402"/>
    <lineage>
        <taxon>Eukaryota</taxon>
        <taxon>Metazoa</taxon>
        <taxon>Chordata</taxon>
        <taxon>Craniata</taxon>
        <taxon>Vertebrata</taxon>
        <taxon>Euteleostomi</taxon>
        <taxon>Actinopterygii</taxon>
        <taxon>Neopterygii</taxon>
        <taxon>Teleostei</taxon>
        <taxon>Albuliformes</taxon>
        <taxon>Albulidae</taxon>
        <taxon>Albula</taxon>
    </lineage>
</organism>
<dbReference type="Proteomes" id="UP000824540">
    <property type="component" value="Unassembled WGS sequence"/>
</dbReference>
<sequence>MCKLEQAQERSRYGDTGTREDTKVGDSGCEEDTVLEYGEDGLADSDHESIKEFLSKDKEYSSSMTDKMATALVGGVNLIT</sequence>
<gene>
    <name evidence="2" type="ORF">JZ751_009531</name>
</gene>
<reference evidence="2" key="1">
    <citation type="thesis" date="2021" institute="BYU ScholarsArchive" country="Provo, UT, USA">
        <title>Applications of and Algorithms for Genome Assembly and Genomic Analyses with an Emphasis on Marine Teleosts.</title>
        <authorList>
            <person name="Pickett B.D."/>
        </authorList>
    </citation>
    <scope>NUCLEOTIDE SEQUENCE</scope>
    <source>
        <strain evidence="2">HI-2016</strain>
    </source>
</reference>
<accession>A0A8T2P0U5</accession>
<dbReference type="AlphaFoldDB" id="A0A8T2P0U5"/>
<feature type="region of interest" description="Disordered" evidence="1">
    <location>
        <begin position="1"/>
        <end position="28"/>
    </location>
</feature>
<keyword evidence="3" id="KW-1185">Reference proteome</keyword>
<dbReference type="EMBL" id="JAFBMS010000018">
    <property type="protein sequence ID" value="KAG9344991.1"/>
    <property type="molecule type" value="Genomic_DNA"/>
</dbReference>
<evidence type="ECO:0000256" key="1">
    <source>
        <dbReference type="SAM" id="MobiDB-lite"/>
    </source>
</evidence>
<comment type="caution">
    <text evidence="2">The sequence shown here is derived from an EMBL/GenBank/DDBJ whole genome shotgun (WGS) entry which is preliminary data.</text>
</comment>
<name>A0A8T2P0U5_9TELE</name>
<feature type="compositionally biased region" description="Basic and acidic residues" evidence="1">
    <location>
        <begin position="1"/>
        <end position="24"/>
    </location>
</feature>